<evidence type="ECO:0000313" key="1">
    <source>
        <dbReference type="EMBL" id="MEW9490607.1"/>
    </source>
</evidence>
<organism evidence="1 2">
    <name type="scientific">Candidatus Aramenus sulfurataquae</name>
    <dbReference type="NCBI Taxonomy" id="1326980"/>
    <lineage>
        <taxon>Archaea</taxon>
        <taxon>Thermoproteota</taxon>
        <taxon>Thermoprotei</taxon>
        <taxon>Sulfolobales</taxon>
        <taxon>Sulfolobaceae</taxon>
        <taxon>Candidatus Aramenus</taxon>
    </lineage>
</organism>
<sequence length="352" mass="40009">MRTRIKKLQSVLEKENIDFTILGPTSNMFYFTGFREEQMERPLFFIVSKRNSFFFAPKIYEEQLQKMDFDVVVYNDGEDPYTKLDIPKGASLAVDDQLWSVFLVNLINKFSPSNLLPASALISPLRMVKDEEEIRTLKEGLKIAETAFTRFLDEVSEGDSECRLARKLDEEFVNLGGEGASFGTIVTSGSNTSMPHLRCTEKKIRRGDVILVDFGVKYKGYSTDTTRVVSLGNPGEEVKKIYEIVRGAQEEAENSLEGMTGDEIDSLARNYMRKYSVDQFFIHRTGHGIGIDVHEEPYISQGYNKKITRNMVFTVEPGVYIQGKFGIRLEDMVVMDGKPKVLNSLSKEIFAL</sequence>
<comment type="caution">
    <text evidence="1">The sequence shown here is derived from an EMBL/GenBank/DDBJ whole genome shotgun (WGS) entry which is preliminary data.</text>
</comment>
<gene>
    <name evidence="1" type="ORF">TQ35_0000060</name>
</gene>
<evidence type="ECO:0000313" key="2">
    <source>
        <dbReference type="Proteomes" id="UP000053480"/>
    </source>
</evidence>
<dbReference type="EMBL" id="JZWS03000001">
    <property type="protein sequence ID" value="MEW9490607.1"/>
    <property type="molecule type" value="Genomic_DNA"/>
</dbReference>
<name>A0ACC6TLA1_9CREN</name>
<accession>A0ACC6TLA1</accession>
<dbReference type="Proteomes" id="UP000053480">
    <property type="component" value="Unassembled WGS sequence"/>
</dbReference>
<reference evidence="1" key="1">
    <citation type="submission" date="2024-07" db="EMBL/GenBank/DDBJ databases">
        <title>Metagenome and Metagenome-Assembled Genomes of Archaea from a hot spring from the geothermal field of Los Azufres, Mexico.</title>
        <authorList>
            <person name="Marin-Paredes R."/>
            <person name="Martinez-Romero E."/>
            <person name="Servin-Garciduenas L.E."/>
        </authorList>
    </citation>
    <scope>NUCLEOTIDE SEQUENCE</scope>
    <source>
        <strain evidence="1">AZ1-454</strain>
    </source>
</reference>
<protein>
    <submittedName>
        <fullName evidence="1">Xaa-Pro peptidase family protein</fullName>
    </submittedName>
</protein>
<proteinExistence type="predicted"/>